<evidence type="ECO:0000256" key="2">
    <source>
        <dbReference type="ARBA" id="ARBA00005808"/>
    </source>
</evidence>
<dbReference type="GO" id="GO:0016324">
    <property type="term" value="C:apical plasma membrane"/>
    <property type="evidence" value="ECO:0007669"/>
    <property type="project" value="UniProtKB-SubCell"/>
</dbReference>
<dbReference type="GO" id="GO:0005436">
    <property type="term" value="F:sodium:phosphate symporter activity"/>
    <property type="evidence" value="ECO:0007669"/>
    <property type="project" value="InterPro"/>
</dbReference>
<dbReference type="GO" id="GO:0044341">
    <property type="term" value="P:sodium-dependent phosphate transport"/>
    <property type="evidence" value="ECO:0007669"/>
    <property type="project" value="InterPro"/>
</dbReference>
<dbReference type="NCBIfam" id="TIGR01013">
    <property type="entry name" value="2a58"/>
    <property type="match status" value="1"/>
</dbReference>
<evidence type="ECO:0000256" key="7">
    <source>
        <dbReference type="SAM" id="Phobius"/>
    </source>
</evidence>
<evidence type="ECO:0000256" key="6">
    <source>
        <dbReference type="ARBA" id="ARBA00023136"/>
    </source>
</evidence>
<evidence type="ECO:0000256" key="3">
    <source>
        <dbReference type="ARBA" id="ARBA00022475"/>
    </source>
</evidence>
<dbReference type="AlphaFoldDB" id="A0A553NT91"/>
<organism evidence="8 9">
    <name type="scientific">Tigriopus californicus</name>
    <name type="common">Marine copepod</name>
    <dbReference type="NCBI Taxonomy" id="6832"/>
    <lineage>
        <taxon>Eukaryota</taxon>
        <taxon>Metazoa</taxon>
        <taxon>Ecdysozoa</taxon>
        <taxon>Arthropoda</taxon>
        <taxon>Crustacea</taxon>
        <taxon>Multicrustacea</taxon>
        <taxon>Hexanauplia</taxon>
        <taxon>Copepoda</taxon>
        <taxon>Harpacticoida</taxon>
        <taxon>Harpacticidae</taxon>
        <taxon>Tigriopus</taxon>
    </lineage>
</organism>
<dbReference type="NCBIfam" id="NF037997">
    <property type="entry name" value="Na_Pi_symport"/>
    <property type="match status" value="2"/>
</dbReference>
<feature type="transmembrane region" description="Helical" evidence="7">
    <location>
        <begin position="555"/>
        <end position="576"/>
    </location>
</feature>
<feature type="transmembrane region" description="Helical" evidence="7">
    <location>
        <begin position="488"/>
        <end position="506"/>
    </location>
</feature>
<evidence type="ECO:0000256" key="4">
    <source>
        <dbReference type="ARBA" id="ARBA00022692"/>
    </source>
</evidence>
<feature type="transmembrane region" description="Helical" evidence="7">
    <location>
        <begin position="411"/>
        <end position="435"/>
    </location>
</feature>
<dbReference type="STRING" id="6832.A0A553NT91"/>
<feature type="transmembrane region" description="Helical" evidence="7">
    <location>
        <begin position="526"/>
        <end position="548"/>
    </location>
</feature>
<feature type="transmembrane region" description="Helical" evidence="7">
    <location>
        <begin position="366"/>
        <end position="390"/>
    </location>
</feature>
<comment type="similarity">
    <text evidence="2">Belongs to the SLC34A transporter family.</text>
</comment>
<feature type="transmembrane region" description="Helical" evidence="7">
    <location>
        <begin position="161"/>
        <end position="192"/>
    </location>
</feature>
<dbReference type="EMBL" id="VCGU01000010">
    <property type="protein sequence ID" value="TRY68652.1"/>
    <property type="molecule type" value="Genomic_DNA"/>
</dbReference>
<evidence type="ECO:0000256" key="1">
    <source>
        <dbReference type="ARBA" id="ARBA00004424"/>
    </source>
</evidence>
<gene>
    <name evidence="8" type="ORF">TCAL_02478</name>
</gene>
<feature type="transmembrane region" description="Helical" evidence="7">
    <location>
        <begin position="117"/>
        <end position="141"/>
    </location>
</feature>
<dbReference type="PANTHER" id="PTHR10010:SF46">
    <property type="entry name" value="SODIUM-DEPENDENT PHOSPHATE TRANSPORT PROTEIN 2B"/>
    <property type="match status" value="1"/>
</dbReference>
<sequence>MVNSNVTVIQAVKRHLGLAPNPVNNNNILSSQEPVIDRLEEIMEMPPPPQSMDSSMETTPAMSTVASSADLLTMKSKKHRPINPRKIHRQISECIQDQNLQVERPNLRSRMSGLIKVPALLLLLYIFICSLDFLSSAFRLIAGKAAGSVFQDNELLNNPVVGLMIGVLFTVLVQSSSTCTSVIVSMVSSGILDVRTAIPMVMGANIGTSLTSTLVSLTQASDPQQFERAFSGATVHDCFNWLSVITLLTLEICTGYLFHLTQWITTGESNGTQSADWINRATTSKETTSKTSVNVLGAITKPLTQMIMQIDKPVLKCWGIGGCQDERLLKVWCTKPSNDSDSLDGHDGGQKCQFLMNFDGLSDGTLGVVLLIISLVLLTTCLILIVKILHSVLHGTVADLIRKFINADIPYVPWLTGYIAIFIGAILTFVVQSSSVFTSTLTPLVGVGMITVDRVYPLTLGSNIGTTTTALLASLAADPDKFQSSVQIALCHLFFNLSGILLFYPLPFMRWPLTLCKILGRTTATYRWFAVLYLLMMFFLMPGFILSVSLAGQTTFLIVMVPLMTLFFLAIIINILQVKCPTILPPIFMDWNFLPIWMHSLEPYDGVMRNLLCCSKYSPIPVPDKDQTLHTITVA</sequence>
<dbReference type="InterPro" id="IPR003841">
    <property type="entry name" value="Na/Pi_transpt"/>
</dbReference>
<accession>A0A553NT91</accession>
<comment type="subcellular location">
    <subcellularLocation>
        <location evidence="1">Apical cell membrane</location>
        <topology evidence="1">Multi-pass membrane protein</topology>
    </subcellularLocation>
</comment>
<dbReference type="Proteomes" id="UP000318571">
    <property type="component" value="Chromosome 1"/>
</dbReference>
<keyword evidence="3" id="KW-1003">Cell membrane</keyword>
<reference evidence="8 9" key="1">
    <citation type="journal article" date="2018" name="Nat. Ecol. Evol.">
        <title>Genomic signatures of mitonuclear coevolution across populations of Tigriopus californicus.</title>
        <authorList>
            <person name="Barreto F.S."/>
            <person name="Watson E.T."/>
            <person name="Lima T.G."/>
            <person name="Willett C.S."/>
            <person name="Edmands S."/>
            <person name="Li W."/>
            <person name="Burton R.S."/>
        </authorList>
    </citation>
    <scope>NUCLEOTIDE SEQUENCE [LARGE SCALE GENOMIC DNA]</scope>
    <source>
        <strain evidence="8 9">San Diego</strain>
    </source>
</reference>
<keyword evidence="5 7" id="KW-1133">Transmembrane helix</keyword>
<feature type="transmembrane region" description="Helical" evidence="7">
    <location>
        <begin position="238"/>
        <end position="258"/>
    </location>
</feature>
<comment type="caution">
    <text evidence="8">The sequence shown here is derived from an EMBL/GenBank/DDBJ whole genome shotgun (WGS) entry which is preliminary data.</text>
</comment>
<evidence type="ECO:0000313" key="8">
    <source>
        <dbReference type="EMBL" id="TRY68652.1"/>
    </source>
</evidence>
<evidence type="ECO:0000256" key="5">
    <source>
        <dbReference type="ARBA" id="ARBA00022989"/>
    </source>
</evidence>
<proteinExistence type="inferred from homology"/>
<evidence type="ECO:0000313" key="9">
    <source>
        <dbReference type="Proteomes" id="UP000318571"/>
    </source>
</evidence>
<keyword evidence="9" id="KW-1185">Reference proteome</keyword>
<dbReference type="OMA" id="FSASWAW"/>
<protein>
    <submittedName>
        <fullName evidence="8">Uncharacterized protein</fullName>
    </submittedName>
</protein>
<dbReference type="PANTHER" id="PTHR10010">
    <property type="entry name" value="SOLUTE CARRIER FAMILY 34 SODIUM PHOSPHATE , MEMBER 2-RELATED"/>
    <property type="match status" value="1"/>
</dbReference>
<dbReference type="OrthoDB" id="76259at2759"/>
<keyword evidence="6 7" id="KW-0472">Membrane</keyword>
<keyword evidence="4 7" id="KW-0812">Transmembrane</keyword>
<dbReference type="Pfam" id="PF02690">
    <property type="entry name" value="Na_Pi_cotrans"/>
    <property type="match status" value="2"/>
</dbReference>
<name>A0A553NT91_TIGCA</name>